<dbReference type="InterPro" id="IPR032710">
    <property type="entry name" value="NTF2-like_dom_sf"/>
</dbReference>
<dbReference type="FunFam" id="3.10.450.50:FF:000005">
    <property type="entry name" value="Nuclear transport factor 2"/>
    <property type="match status" value="1"/>
</dbReference>
<dbReference type="GO" id="GO:0005635">
    <property type="term" value="C:nuclear envelope"/>
    <property type="evidence" value="ECO:0007669"/>
    <property type="project" value="UniProtKB-ARBA"/>
</dbReference>
<reference evidence="7" key="1">
    <citation type="journal article" date="2013" name="Genome Announc.">
        <title>Draft genome sequence of the grapevine dieback fungus Eutypa lata UCR-EL1.</title>
        <authorList>
            <person name="Blanco-Ulate B."/>
            <person name="Rolshausen P.E."/>
            <person name="Cantu D."/>
        </authorList>
    </citation>
    <scope>NUCLEOTIDE SEQUENCE [LARGE SCALE GENOMIC DNA]</scope>
    <source>
        <strain evidence="7">UCR-EL1</strain>
    </source>
</reference>
<evidence type="ECO:0000256" key="1">
    <source>
        <dbReference type="ARBA" id="ARBA00022490"/>
    </source>
</evidence>
<keyword evidence="4" id="KW-0539">Nucleus</keyword>
<dbReference type="InterPro" id="IPR002075">
    <property type="entry name" value="NTF2_dom"/>
</dbReference>
<dbReference type="InterPro" id="IPR045875">
    <property type="entry name" value="NTF2"/>
</dbReference>
<dbReference type="GO" id="GO:0006606">
    <property type="term" value="P:protein import into nucleus"/>
    <property type="evidence" value="ECO:0007669"/>
    <property type="project" value="UniProtKB-ARBA"/>
</dbReference>
<dbReference type="CDD" id="cd00780">
    <property type="entry name" value="NTF2"/>
    <property type="match status" value="1"/>
</dbReference>
<comment type="function">
    <text evidence="3">Facilitates protein transport into the nucleus. Could be part of a multicomponent system of cytosolic factors that assemble at the pore complex during nuclear import.</text>
</comment>
<dbReference type="OrthoDB" id="6507044at2759"/>
<dbReference type="Gene3D" id="3.10.450.50">
    <property type="match status" value="1"/>
</dbReference>
<organism evidence="6 7">
    <name type="scientific">Eutypa lata (strain UCR-EL1)</name>
    <name type="common">Grapevine dieback disease fungus</name>
    <name type="synonym">Eutypa armeniacae</name>
    <dbReference type="NCBI Taxonomy" id="1287681"/>
    <lineage>
        <taxon>Eukaryota</taxon>
        <taxon>Fungi</taxon>
        <taxon>Dikarya</taxon>
        <taxon>Ascomycota</taxon>
        <taxon>Pezizomycotina</taxon>
        <taxon>Sordariomycetes</taxon>
        <taxon>Xylariomycetidae</taxon>
        <taxon>Xylariales</taxon>
        <taxon>Diatrypaceae</taxon>
        <taxon>Eutypa</taxon>
    </lineage>
</organism>
<dbReference type="eggNOG" id="KOG2104">
    <property type="taxonomic scope" value="Eukaryota"/>
</dbReference>
<evidence type="ECO:0000256" key="4">
    <source>
        <dbReference type="RuleBase" id="RU369002"/>
    </source>
</evidence>
<name>M7SYC5_EUTLA</name>
<evidence type="ECO:0000259" key="5">
    <source>
        <dbReference type="PROSITE" id="PS50177"/>
    </source>
</evidence>
<dbReference type="KEGG" id="ela:UCREL1_10494"/>
<comment type="function">
    <text evidence="4">Has a role in nuclear-cytoplasmic transport of proteins and mRNAs.</text>
</comment>
<dbReference type="HOGENOM" id="CLU_131642_0_0_1"/>
<protein>
    <recommendedName>
        <fullName evidence="2 4">Nuclear transport factor 2</fullName>
        <shortName evidence="4">NTF-2</shortName>
    </recommendedName>
</protein>
<keyword evidence="4" id="KW-0653">Protein transport</keyword>
<dbReference type="GO" id="GO:0005737">
    <property type="term" value="C:cytoplasm"/>
    <property type="evidence" value="ECO:0007669"/>
    <property type="project" value="UniProtKB-SubCell"/>
</dbReference>
<dbReference type="GO" id="GO:0051028">
    <property type="term" value="P:mRNA transport"/>
    <property type="evidence" value="ECO:0007669"/>
    <property type="project" value="UniProtKB-UniRule"/>
</dbReference>
<evidence type="ECO:0000313" key="6">
    <source>
        <dbReference type="EMBL" id="EMR62571.1"/>
    </source>
</evidence>
<evidence type="ECO:0000256" key="3">
    <source>
        <dbReference type="ARBA" id="ARBA00053082"/>
    </source>
</evidence>
<sequence>MAANFEEVAKQFVTFYYSQFDSDRNQLSALYRENSMLTFESTAVMGAQSIVEKLVSLPFLKVKHQVGTLDAQPGVNGGVFVLVTGQLLVDEEERPMNYSQAFQLVPEGGSFFVYNDIFKLIFG</sequence>
<keyword evidence="7" id="KW-1185">Reference proteome</keyword>
<dbReference type="STRING" id="1287681.M7SYC5"/>
<dbReference type="SUPFAM" id="SSF54427">
    <property type="entry name" value="NTF2-like"/>
    <property type="match status" value="1"/>
</dbReference>
<proteinExistence type="predicted"/>
<dbReference type="PANTHER" id="PTHR12612">
    <property type="entry name" value="NUCLEAR TRANSPORT FACTOR 2"/>
    <property type="match status" value="1"/>
</dbReference>
<dbReference type="PROSITE" id="PS50177">
    <property type="entry name" value="NTF2_DOMAIN"/>
    <property type="match status" value="1"/>
</dbReference>
<dbReference type="AlphaFoldDB" id="M7SYC5"/>
<gene>
    <name evidence="6" type="ORF">UCREL1_10494</name>
</gene>
<feature type="domain" description="NTF2" evidence="5">
    <location>
        <begin position="8"/>
        <end position="120"/>
    </location>
</feature>
<comment type="subcellular location">
    <subcellularLocation>
        <location evidence="4">Cytoplasm</location>
    </subcellularLocation>
    <subcellularLocation>
        <location evidence="4">Nucleus</location>
    </subcellularLocation>
</comment>
<evidence type="ECO:0000313" key="7">
    <source>
        <dbReference type="Proteomes" id="UP000012174"/>
    </source>
</evidence>
<dbReference type="Pfam" id="PF02136">
    <property type="entry name" value="NTF2"/>
    <property type="match status" value="1"/>
</dbReference>
<evidence type="ECO:0000256" key="2">
    <source>
        <dbReference type="ARBA" id="ARBA00026247"/>
    </source>
</evidence>
<keyword evidence="1 4" id="KW-0963">Cytoplasm</keyword>
<dbReference type="OMA" id="QFVEYYY"/>
<dbReference type="InterPro" id="IPR018222">
    <property type="entry name" value="Nuclear_transport_factor_2_euk"/>
</dbReference>
<keyword evidence="4" id="KW-0813">Transport</keyword>
<dbReference type="Proteomes" id="UP000012174">
    <property type="component" value="Unassembled WGS sequence"/>
</dbReference>
<dbReference type="EMBL" id="KB707418">
    <property type="protein sequence ID" value="EMR62571.1"/>
    <property type="molecule type" value="Genomic_DNA"/>
</dbReference>
<accession>M7SYC5</accession>